<feature type="transmembrane region" description="Helical" evidence="7">
    <location>
        <begin position="133"/>
        <end position="154"/>
    </location>
</feature>
<organism evidence="9 10">
    <name type="scientific">Citricoccus parietis</name>
    <dbReference type="NCBI Taxonomy" id="592307"/>
    <lineage>
        <taxon>Bacteria</taxon>
        <taxon>Bacillati</taxon>
        <taxon>Actinomycetota</taxon>
        <taxon>Actinomycetes</taxon>
        <taxon>Micrococcales</taxon>
        <taxon>Micrococcaceae</taxon>
        <taxon>Citricoccus</taxon>
    </lineage>
</organism>
<dbReference type="InterPro" id="IPR035906">
    <property type="entry name" value="MetI-like_sf"/>
</dbReference>
<dbReference type="Gene3D" id="1.10.3720.10">
    <property type="entry name" value="MetI-like"/>
    <property type="match status" value="1"/>
</dbReference>
<name>A0ABV5G1R4_9MICC</name>
<keyword evidence="5 7" id="KW-1133">Transmembrane helix</keyword>
<feature type="transmembrane region" description="Helical" evidence="7">
    <location>
        <begin position="81"/>
        <end position="98"/>
    </location>
</feature>
<dbReference type="Pfam" id="PF00528">
    <property type="entry name" value="BPD_transp_1"/>
    <property type="match status" value="1"/>
</dbReference>
<dbReference type="EMBL" id="JBHMFI010000001">
    <property type="protein sequence ID" value="MFB9072589.1"/>
    <property type="molecule type" value="Genomic_DNA"/>
</dbReference>
<reference evidence="9 10" key="1">
    <citation type="submission" date="2024-09" db="EMBL/GenBank/DDBJ databases">
        <authorList>
            <person name="Sun Q."/>
            <person name="Mori K."/>
        </authorList>
    </citation>
    <scope>NUCLEOTIDE SEQUENCE [LARGE SCALE GENOMIC DNA]</scope>
    <source>
        <strain evidence="9 10">CCM 7609</strain>
    </source>
</reference>
<gene>
    <name evidence="9" type="ORF">ACFFX0_15835</name>
</gene>
<evidence type="ECO:0000256" key="5">
    <source>
        <dbReference type="ARBA" id="ARBA00022989"/>
    </source>
</evidence>
<keyword evidence="3" id="KW-1003">Cell membrane</keyword>
<feature type="transmembrane region" description="Helical" evidence="7">
    <location>
        <begin position="12"/>
        <end position="37"/>
    </location>
</feature>
<evidence type="ECO:0000256" key="4">
    <source>
        <dbReference type="ARBA" id="ARBA00022692"/>
    </source>
</evidence>
<proteinExistence type="inferred from homology"/>
<comment type="subcellular location">
    <subcellularLocation>
        <location evidence="1 7">Cell membrane</location>
        <topology evidence="1 7">Multi-pass membrane protein</topology>
    </subcellularLocation>
</comment>
<feature type="domain" description="ABC transmembrane type-1" evidence="8">
    <location>
        <begin position="1"/>
        <end position="154"/>
    </location>
</feature>
<evidence type="ECO:0000256" key="2">
    <source>
        <dbReference type="ARBA" id="ARBA00022448"/>
    </source>
</evidence>
<dbReference type="SUPFAM" id="SSF161098">
    <property type="entry name" value="MetI-like"/>
    <property type="match status" value="1"/>
</dbReference>
<protein>
    <submittedName>
        <fullName evidence="9">ABC transporter permease</fullName>
    </submittedName>
</protein>
<keyword evidence="4 7" id="KW-0812">Transmembrane</keyword>
<dbReference type="InterPro" id="IPR050366">
    <property type="entry name" value="BP-dependent_transpt_permease"/>
</dbReference>
<sequence length="161" mass="17386">MRGVDALNAVPHLLLGIVVASFFRGSLLAIVMVVMLTHWTQTARMVRSEILSLRQQDQFRAAVSQGFTRAQLIRHVGLPRVLGHLGVASGLLVPHAVWHESTLTFLGLGMPPHLPSLGSLLQFGQESLLSGSWWSLAVPAGLLVLTTVSLAGLFRSRVSHA</sequence>
<comment type="similarity">
    <text evidence="7">Belongs to the binding-protein-dependent transport system permease family.</text>
</comment>
<evidence type="ECO:0000313" key="10">
    <source>
        <dbReference type="Proteomes" id="UP001589575"/>
    </source>
</evidence>
<evidence type="ECO:0000256" key="6">
    <source>
        <dbReference type="ARBA" id="ARBA00023136"/>
    </source>
</evidence>
<keyword evidence="10" id="KW-1185">Reference proteome</keyword>
<dbReference type="PANTHER" id="PTHR43386:SF23">
    <property type="entry name" value="ABC TRANSPORTER"/>
    <property type="match status" value="1"/>
</dbReference>
<comment type="caution">
    <text evidence="9">The sequence shown here is derived from an EMBL/GenBank/DDBJ whole genome shotgun (WGS) entry which is preliminary data.</text>
</comment>
<dbReference type="InterPro" id="IPR000515">
    <property type="entry name" value="MetI-like"/>
</dbReference>
<keyword evidence="2 7" id="KW-0813">Transport</keyword>
<dbReference type="Proteomes" id="UP001589575">
    <property type="component" value="Unassembled WGS sequence"/>
</dbReference>
<keyword evidence="6 7" id="KW-0472">Membrane</keyword>
<evidence type="ECO:0000256" key="7">
    <source>
        <dbReference type="RuleBase" id="RU363032"/>
    </source>
</evidence>
<dbReference type="PROSITE" id="PS50928">
    <property type="entry name" value="ABC_TM1"/>
    <property type="match status" value="1"/>
</dbReference>
<evidence type="ECO:0000256" key="3">
    <source>
        <dbReference type="ARBA" id="ARBA00022475"/>
    </source>
</evidence>
<evidence type="ECO:0000256" key="1">
    <source>
        <dbReference type="ARBA" id="ARBA00004651"/>
    </source>
</evidence>
<dbReference type="PANTHER" id="PTHR43386">
    <property type="entry name" value="OLIGOPEPTIDE TRANSPORT SYSTEM PERMEASE PROTEIN APPC"/>
    <property type="match status" value="1"/>
</dbReference>
<evidence type="ECO:0000313" key="9">
    <source>
        <dbReference type="EMBL" id="MFB9072589.1"/>
    </source>
</evidence>
<accession>A0ABV5G1R4</accession>
<evidence type="ECO:0000259" key="8">
    <source>
        <dbReference type="PROSITE" id="PS50928"/>
    </source>
</evidence>